<protein>
    <submittedName>
        <fullName evidence="2">Acetyltransferase (GNAT) family protein</fullName>
    </submittedName>
</protein>
<evidence type="ECO:0000259" key="1">
    <source>
        <dbReference type="PROSITE" id="PS51186"/>
    </source>
</evidence>
<feature type="domain" description="N-acetyltransferase" evidence="1">
    <location>
        <begin position="2"/>
        <end position="183"/>
    </location>
</feature>
<dbReference type="AlphaFoldDB" id="A0A326RY13"/>
<dbReference type="EMBL" id="QKTX01000003">
    <property type="protein sequence ID" value="PZV85318.1"/>
    <property type="molecule type" value="Genomic_DNA"/>
</dbReference>
<evidence type="ECO:0000313" key="2">
    <source>
        <dbReference type="EMBL" id="PZV85318.1"/>
    </source>
</evidence>
<dbReference type="RefSeq" id="WP_111391787.1">
    <property type="nucleotide sequence ID" value="NZ_QKTX01000003.1"/>
</dbReference>
<comment type="caution">
    <text evidence="2">The sequence shown here is derived from an EMBL/GenBank/DDBJ whole genome shotgun (WGS) entry which is preliminary data.</text>
</comment>
<dbReference type="PROSITE" id="PS51186">
    <property type="entry name" value="GNAT"/>
    <property type="match status" value="1"/>
</dbReference>
<dbReference type="GO" id="GO:0016747">
    <property type="term" value="F:acyltransferase activity, transferring groups other than amino-acyl groups"/>
    <property type="evidence" value="ECO:0007669"/>
    <property type="project" value="InterPro"/>
</dbReference>
<gene>
    <name evidence="2" type="ORF">CLV31_103109</name>
</gene>
<sequence>MAQIRIAKTASDLQGILDLQWENHLSRVSDEVRQADGFVTVRHTPEQLLALQSIAPHVIALEEDQVVGYVLAMTKASRDLIPVLIPMFDQFDQVYYKGKKIADHDYLVIGQVCVGKNQRGKGLFDQLYEAYKNQFSGQFSFAITEIAKSNTRSLAAHRRVGFEVIHEFEEVTQSWAIVAWDWK</sequence>
<evidence type="ECO:0000313" key="3">
    <source>
        <dbReference type="Proteomes" id="UP000248917"/>
    </source>
</evidence>
<dbReference type="SUPFAM" id="SSF55729">
    <property type="entry name" value="Acyl-CoA N-acyltransferases (Nat)"/>
    <property type="match status" value="1"/>
</dbReference>
<keyword evidence="3" id="KW-1185">Reference proteome</keyword>
<reference evidence="2 3" key="1">
    <citation type="submission" date="2018-06" db="EMBL/GenBank/DDBJ databases">
        <title>Genomic Encyclopedia of Archaeal and Bacterial Type Strains, Phase II (KMG-II): from individual species to whole genera.</title>
        <authorList>
            <person name="Goeker M."/>
        </authorList>
    </citation>
    <scope>NUCLEOTIDE SEQUENCE [LARGE SCALE GENOMIC DNA]</scope>
    <source>
        <strain evidence="2 3">T4</strain>
    </source>
</reference>
<dbReference type="Pfam" id="PF00583">
    <property type="entry name" value="Acetyltransf_1"/>
    <property type="match status" value="1"/>
</dbReference>
<keyword evidence="2" id="KW-0808">Transferase</keyword>
<dbReference type="OrthoDB" id="5109343at2"/>
<dbReference type="Gene3D" id="3.40.630.30">
    <property type="match status" value="1"/>
</dbReference>
<dbReference type="InterPro" id="IPR000182">
    <property type="entry name" value="GNAT_dom"/>
</dbReference>
<proteinExistence type="predicted"/>
<accession>A0A326RY13</accession>
<dbReference type="Proteomes" id="UP000248917">
    <property type="component" value="Unassembled WGS sequence"/>
</dbReference>
<name>A0A326RY13_9BACT</name>
<dbReference type="InterPro" id="IPR016181">
    <property type="entry name" value="Acyl_CoA_acyltransferase"/>
</dbReference>
<organism evidence="2 3">
    <name type="scientific">Algoriphagus aquaeductus</name>
    <dbReference type="NCBI Taxonomy" id="475299"/>
    <lineage>
        <taxon>Bacteria</taxon>
        <taxon>Pseudomonadati</taxon>
        <taxon>Bacteroidota</taxon>
        <taxon>Cytophagia</taxon>
        <taxon>Cytophagales</taxon>
        <taxon>Cyclobacteriaceae</taxon>
        <taxon>Algoriphagus</taxon>
    </lineage>
</organism>